<feature type="transmembrane region" description="Helical" evidence="1">
    <location>
        <begin position="113"/>
        <end position="134"/>
    </location>
</feature>
<evidence type="ECO:0000313" key="3">
    <source>
        <dbReference type="Proteomes" id="UP000049222"/>
    </source>
</evidence>
<feature type="transmembrane region" description="Helical" evidence="1">
    <location>
        <begin position="12"/>
        <end position="35"/>
    </location>
</feature>
<keyword evidence="3" id="KW-1185">Reference proteome</keyword>
<dbReference type="EMBL" id="CXSU01000012">
    <property type="protein sequence ID" value="CTQ51095.1"/>
    <property type="molecule type" value="Genomic_DNA"/>
</dbReference>
<keyword evidence="1" id="KW-1133">Transmembrane helix</keyword>
<dbReference type="RefSeq" id="WP_055086842.1">
    <property type="nucleotide sequence ID" value="NZ_CXSU01000012.1"/>
</dbReference>
<protein>
    <submittedName>
        <fullName evidence="2">Uncharacterized protein</fullName>
    </submittedName>
</protein>
<evidence type="ECO:0000256" key="1">
    <source>
        <dbReference type="SAM" id="Phobius"/>
    </source>
</evidence>
<dbReference type="PROSITE" id="PS51257">
    <property type="entry name" value="PROKAR_LIPOPROTEIN"/>
    <property type="match status" value="1"/>
</dbReference>
<name>A0A0M6YN64_9RHOB</name>
<sequence>MAHRISLPVFALTYLPATMLAAGCTTFALFAFSIATRMAAPICGLPLVAGGVVACTFVLSGLPMLSMGIAACGSRRVGGAPIWGGLMVIGVMTLRATGGCVGVLPQAAPAPEMVLALPVAFATVSFAVFLRGVWRLTRPTGPATISSFGA</sequence>
<dbReference type="AlphaFoldDB" id="A0A0M6YN64"/>
<feature type="transmembrane region" description="Helical" evidence="1">
    <location>
        <begin position="82"/>
        <end position="107"/>
    </location>
</feature>
<reference evidence="2 3" key="1">
    <citation type="submission" date="2015-07" db="EMBL/GenBank/DDBJ databases">
        <authorList>
            <person name="Noorani M."/>
        </authorList>
    </citation>
    <scope>NUCLEOTIDE SEQUENCE [LARGE SCALE GENOMIC DNA]</scope>
    <source>
        <strain evidence="2 3">CECT 7802</strain>
    </source>
</reference>
<feature type="transmembrane region" description="Helical" evidence="1">
    <location>
        <begin position="47"/>
        <end position="70"/>
    </location>
</feature>
<organism evidence="2 3">
    <name type="scientific">Jannaschia donghaensis</name>
    <dbReference type="NCBI Taxonomy" id="420998"/>
    <lineage>
        <taxon>Bacteria</taxon>
        <taxon>Pseudomonadati</taxon>
        <taxon>Pseudomonadota</taxon>
        <taxon>Alphaproteobacteria</taxon>
        <taxon>Rhodobacterales</taxon>
        <taxon>Roseobacteraceae</taxon>
        <taxon>Jannaschia</taxon>
    </lineage>
</organism>
<evidence type="ECO:0000313" key="2">
    <source>
        <dbReference type="EMBL" id="CTQ51095.1"/>
    </source>
</evidence>
<gene>
    <name evidence="2" type="ORF">JDO7802_03133</name>
</gene>
<dbReference type="Proteomes" id="UP000049222">
    <property type="component" value="Unassembled WGS sequence"/>
</dbReference>
<dbReference type="STRING" id="420998.JDO7802_03133"/>
<accession>A0A0M6YN64</accession>
<keyword evidence="1" id="KW-0472">Membrane</keyword>
<keyword evidence="1" id="KW-0812">Transmembrane</keyword>
<proteinExistence type="predicted"/>